<proteinExistence type="predicted"/>
<sequence length="158" mass="17561">MGQLTNRSDSISTCMLGNDTRALLMTKATKRRGSAMDPPSEFAQNREWKDGCQGIRGIAWGREQRTTLEASMDPDKRGQIAHFFNRSTHERDMLSPGPRRFGIAGSACVANDIGQVVALSLKHSRPKDGLSHFGAFERILSPRHITTSWARLNFDNSS</sequence>
<dbReference type="Proteomes" id="UP000250043">
    <property type="component" value="Unassembled WGS sequence"/>
</dbReference>
<gene>
    <name evidence="1" type="ORF">OBBRIDRAFT_807544</name>
</gene>
<reference evidence="1 2" key="1">
    <citation type="submission" date="2016-07" db="EMBL/GenBank/DDBJ databases">
        <title>Draft genome of the white-rot fungus Obba rivulosa 3A-2.</title>
        <authorList>
            <consortium name="DOE Joint Genome Institute"/>
            <person name="Miettinen O."/>
            <person name="Riley R."/>
            <person name="Acob R."/>
            <person name="Barry K."/>
            <person name="Cullen D."/>
            <person name="De Vries R."/>
            <person name="Hainaut M."/>
            <person name="Hatakka A."/>
            <person name="Henrissat B."/>
            <person name="Hilden K."/>
            <person name="Kuo R."/>
            <person name="Labutti K."/>
            <person name="Lipzen A."/>
            <person name="Makela M.R."/>
            <person name="Sandor L."/>
            <person name="Spatafora J.W."/>
            <person name="Grigoriev I.V."/>
            <person name="Hibbett D.S."/>
        </authorList>
    </citation>
    <scope>NUCLEOTIDE SEQUENCE [LARGE SCALE GENOMIC DNA]</scope>
    <source>
        <strain evidence="1 2">3A-2</strain>
    </source>
</reference>
<accession>A0A8E2DEZ5</accession>
<evidence type="ECO:0000313" key="1">
    <source>
        <dbReference type="EMBL" id="OCH85420.1"/>
    </source>
</evidence>
<keyword evidence="2" id="KW-1185">Reference proteome</keyword>
<dbReference type="EMBL" id="KV722585">
    <property type="protein sequence ID" value="OCH85420.1"/>
    <property type="molecule type" value="Genomic_DNA"/>
</dbReference>
<organism evidence="1 2">
    <name type="scientific">Obba rivulosa</name>
    <dbReference type="NCBI Taxonomy" id="1052685"/>
    <lineage>
        <taxon>Eukaryota</taxon>
        <taxon>Fungi</taxon>
        <taxon>Dikarya</taxon>
        <taxon>Basidiomycota</taxon>
        <taxon>Agaricomycotina</taxon>
        <taxon>Agaricomycetes</taxon>
        <taxon>Polyporales</taxon>
        <taxon>Gelatoporiaceae</taxon>
        <taxon>Obba</taxon>
    </lineage>
</organism>
<dbReference type="AlphaFoldDB" id="A0A8E2DEZ5"/>
<evidence type="ECO:0000313" key="2">
    <source>
        <dbReference type="Proteomes" id="UP000250043"/>
    </source>
</evidence>
<name>A0A8E2DEZ5_9APHY</name>
<protein>
    <submittedName>
        <fullName evidence="1">Uncharacterized protein</fullName>
    </submittedName>
</protein>